<feature type="compositionally biased region" description="Basic residues" evidence="1">
    <location>
        <begin position="756"/>
        <end position="769"/>
    </location>
</feature>
<gene>
    <name evidence="2" type="ORF">SISSUDRAFT_681877</name>
</gene>
<organism evidence="2 3">
    <name type="scientific">Sistotremastrum suecicum HHB10207 ss-3</name>
    <dbReference type="NCBI Taxonomy" id="1314776"/>
    <lineage>
        <taxon>Eukaryota</taxon>
        <taxon>Fungi</taxon>
        <taxon>Dikarya</taxon>
        <taxon>Basidiomycota</taxon>
        <taxon>Agaricomycotina</taxon>
        <taxon>Agaricomycetes</taxon>
        <taxon>Sistotremastrales</taxon>
        <taxon>Sistotremastraceae</taxon>
        <taxon>Sistotremastrum</taxon>
    </lineage>
</organism>
<feature type="region of interest" description="Disordered" evidence="1">
    <location>
        <begin position="623"/>
        <end position="655"/>
    </location>
</feature>
<dbReference type="Proteomes" id="UP000076798">
    <property type="component" value="Unassembled WGS sequence"/>
</dbReference>
<feature type="compositionally biased region" description="Basic and acidic residues" evidence="1">
    <location>
        <begin position="735"/>
        <end position="755"/>
    </location>
</feature>
<sequence>MDKVATTPPIQTPDSLDIMARSAAKIVTAITNQSLPEALRPQVKSFLSSVAENMIPRITSEADGHTLRDLMEILSCLGEDMGESEYALKLLQHELLDRRFSLMVDTSRLTLLPTFVGGLAKWLSRSTDAETNALILRTFLRVVFDAAAALNYDVAQKGIDIMLSSCQTEAYMPLGGTILQHLSLAIQEKFDEGDKSAIRIFSRMVRSVEKLVSEGWDFTVPSLAPAWTSVLKCGVRIVAEFFPVNGFAKAENFSNCTTCNEALLERAKRSLIAANTIADVKYWLAKAGIVKTILLLVSQEDDRKKILGPRYYLSLCNRMGWNDPLVHNHTHEPQGYSQLTETPMLASQSLPVPPVVPTVAQAHPSADLPQARRVLSRKQPLALRTGTLSTVPEADAHEEQHEILGSLVPTPTAPTTTLHPTSQPRPSISLPSTPSTNKKAQTSRGVLSPIRPNRDSSTHLSPPVKSPPFAWRGMNSQAKPTAAEKVGRVSGSQNMDLLKSPTNAIGLKRGGTESPEGKENSRRVKKARTEKPSSSTAKPVRQRATSAGPSSATPHDTNVIRTHNRAQSSTAIPRPSQLPIRNSGPAPPPTSLPQPSSRSSLQAAFELQDEQVFRYAPLGRRYDTTYDSGESSPEPSPKVPFDVSSRRPIDLTHNPTTSVQCVGGANYRYPGLLGVATMLHAGTADHTSQAFQEPRTDLPFGDTSTGAEDWGESYGAQPGTSNLTDQKTTAPAPIKAEDAQEAVKETREIGEDSKPTRRKSSRQPKPIRR</sequence>
<evidence type="ECO:0000256" key="1">
    <source>
        <dbReference type="SAM" id="MobiDB-lite"/>
    </source>
</evidence>
<feature type="compositionally biased region" description="Basic and acidic residues" evidence="1">
    <location>
        <begin position="515"/>
        <end position="531"/>
    </location>
</feature>
<feature type="compositionally biased region" description="Polar residues" evidence="1">
    <location>
        <begin position="718"/>
        <end position="729"/>
    </location>
</feature>
<reference evidence="2 3" key="1">
    <citation type="journal article" date="2016" name="Mol. Biol. Evol.">
        <title>Comparative Genomics of Early-Diverging Mushroom-Forming Fungi Provides Insights into the Origins of Lignocellulose Decay Capabilities.</title>
        <authorList>
            <person name="Nagy L.G."/>
            <person name="Riley R."/>
            <person name="Tritt A."/>
            <person name="Adam C."/>
            <person name="Daum C."/>
            <person name="Floudas D."/>
            <person name="Sun H."/>
            <person name="Yadav J.S."/>
            <person name="Pangilinan J."/>
            <person name="Larsson K.H."/>
            <person name="Matsuura K."/>
            <person name="Barry K."/>
            <person name="Labutti K."/>
            <person name="Kuo R."/>
            <person name="Ohm R.A."/>
            <person name="Bhattacharya S.S."/>
            <person name="Shirouzu T."/>
            <person name="Yoshinaga Y."/>
            <person name="Martin F.M."/>
            <person name="Grigoriev I.V."/>
            <person name="Hibbett D.S."/>
        </authorList>
    </citation>
    <scope>NUCLEOTIDE SEQUENCE [LARGE SCALE GENOMIC DNA]</scope>
    <source>
        <strain evidence="2 3">HHB10207 ss-3</strain>
    </source>
</reference>
<name>A0A166I0P9_9AGAM</name>
<feature type="compositionally biased region" description="Low complexity" evidence="1">
    <location>
        <begin position="409"/>
        <end position="421"/>
    </location>
</feature>
<proteinExistence type="predicted"/>
<dbReference type="EMBL" id="KV428008">
    <property type="protein sequence ID" value="KZT43265.1"/>
    <property type="molecule type" value="Genomic_DNA"/>
</dbReference>
<feature type="region of interest" description="Disordered" evidence="1">
    <location>
        <begin position="407"/>
        <end position="601"/>
    </location>
</feature>
<feature type="region of interest" description="Disordered" evidence="1">
    <location>
        <begin position="689"/>
        <end position="769"/>
    </location>
</feature>
<keyword evidence="3" id="KW-1185">Reference proteome</keyword>
<accession>A0A166I0P9</accession>
<feature type="compositionally biased region" description="Polar residues" evidence="1">
    <location>
        <begin position="490"/>
        <end position="503"/>
    </location>
</feature>
<dbReference type="AlphaFoldDB" id="A0A166I0P9"/>
<evidence type="ECO:0000313" key="3">
    <source>
        <dbReference type="Proteomes" id="UP000076798"/>
    </source>
</evidence>
<evidence type="ECO:0000313" key="2">
    <source>
        <dbReference type="EMBL" id="KZT43265.1"/>
    </source>
</evidence>
<protein>
    <submittedName>
        <fullName evidence="2">Uncharacterized protein</fullName>
    </submittedName>
</protein>
<feature type="compositionally biased region" description="Polar residues" evidence="1">
    <location>
        <begin position="532"/>
        <end position="571"/>
    </location>
</feature>
<feature type="compositionally biased region" description="Polar residues" evidence="1">
    <location>
        <begin position="422"/>
        <end position="445"/>
    </location>
</feature>